<dbReference type="RefSeq" id="WP_367722448.1">
    <property type="nucleotide sequence ID" value="NZ_JBFOCH010000051.1"/>
</dbReference>
<dbReference type="Gene3D" id="3.20.20.210">
    <property type="match status" value="1"/>
</dbReference>
<sequence>MFDYRLTYPAAVDDTATIDLQAMLANTDWSAPFRLQRELLRALVDEIGADVPIVETVYSPWMYLLRHVGRGFAACASHQSHDLAEVLSRLTEETRNHVRRVREMGCFGIYFATLAADRSLPTSAAERQHDVDVLEAGAGIVRMLHLHGRNLDATAVNHYPREVLHLESGGPDHPTLADLRADSRCLMGGLSSSTLTTVSMSEMQRQLADAIAGAGPEGLIIAPGCIVSPSLSARKMKALLDPALLRV</sequence>
<dbReference type="SUPFAM" id="SSF51726">
    <property type="entry name" value="UROD/MetE-like"/>
    <property type="match status" value="1"/>
</dbReference>
<name>A0ABV3QYI8_9HYPH</name>
<gene>
    <name evidence="2" type="ORF">ABUE31_05315</name>
</gene>
<reference evidence="2 3" key="1">
    <citation type="submission" date="2024-06" db="EMBL/GenBank/DDBJ databases">
        <authorList>
            <person name="Tuo L."/>
        </authorList>
    </citation>
    <scope>NUCLEOTIDE SEQUENCE [LARGE SCALE GENOMIC DNA]</scope>
    <source>
        <strain evidence="2 3">ZMM04-5</strain>
    </source>
</reference>
<dbReference type="InterPro" id="IPR038071">
    <property type="entry name" value="UROD/MetE-like_sf"/>
</dbReference>
<feature type="domain" description="Uroporphyrinogen decarboxylase (URO-D)" evidence="1">
    <location>
        <begin position="33"/>
        <end position="241"/>
    </location>
</feature>
<keyword evidence="3" id="KW-1185">Reference proteome</keyword>
<dbReference type="EMBL" id="JBFOCI010000001">
    <property type="protein sequence ID" value="MEW9805402.1"/>
    <property type="molecule type" value="Genomic_DNA"/>
</dbReference>
<protein>
    <submittedName>
        <fullName evidence="2">Uroporphyrinogen decarboxylase family protein</fullName>
    </submittedName>
</protein>
<dbReference type="Proteomes" id="UP001556196">
    <property type="component" value="Unassembled WGS sequence"/>
</dbReference>
<evidence type="ECO:0000313" key="2">
    <source>
        <dbReference type="EMBL" id="MEW9805402.1"/>
    </source>
</evidence>
<dbReference type="Pfam" id="PF01208">
    <property type="entry name" value="URO-D"/>
    <property type="match status" value="1"/>
</dbReference>
<evidence type="ECO:0000313" key="3">
    <source>
        <dbReference type="Proteomes" id="UP001556196"/>
    </source>
</evidence>
<organism evidence="2 3">
    <name type="scientific">Mesorhizobium marinum</name>
    <dbReference type="NCBI Taxonomy" id="3228790"/>
    <lineage>
        <taxon>Bacteria</taxon>
        <taxon>Pseudomonadati</taxon>
        <taxon>Pseudomonadota</taxon>
        <taxon>Alphaproteobacteria</taxon>
        <taxon>Hyphomicrobiales</taxon>
        <taxon>Phyllobacteriaceae</taxon>
        <taxon>Mesorhizobium</taxon>
    </lineage>
</organism>
<comment type="caution">
    <text evidence="2">The sequence shown here is derived from an EMBL/GenBank/DDBJ whole genome shotgun (WGS) entry which is preliminary data.</text>
</comment>
<evidence type="ECO:0000259" key="1">
    <source>
        <dbReference type="Pfam" id="PF01208"/>
    </source>
</evidence>
<proteinExistence type="predicted"/>
<dbReference type="InterPro" id="IPR000257">
    <property type="entry name" value="Uroporphyrinogen_deCOase"/>
</dbReference>
<accession>A0ABV3QYI8</accession>